<evidence type="ECO:0000313" key="3">
    <source>
        <dbReference type="Proteomes" id="UP000283387"/>
    </source>
</evidence>
<dbReference type="AlphaFoldDB" id="A0A419VWM0"/>
<reference evidence="2 3" key="1">
    <citation type="submission" date="2018-09" db="EMBL/GenBank/DDBJ databases">
        <title>Genomic Encyclopedia of Archaeal and Bacterial Type Strains, Phase II (KMG-II): from individual species to whole genera.</title>
        <authorList>
            <person name="Goeker M."/>
        </authorList>
    </citation>
    <scope>NUCLEOTIDE SEQUENCE [LARGE SCALE GENOMIC DNA]</scope>
    <source>
        <strain evidence="2 3">DSM 27148</strain>
    </source>
</reference>
<dbReference type="EMBL" id="RAPN01000004">
    <property type="protein sequence ID" value="RKD86550.1"/>
    <property type="molecule type" value="Genomic_DNA"/>
</dbReference>
<organism evidence="2 3">
    <name type="scientific">Mangrovibacterium diazotrophicum</name>
    <dbReference type="NCBI Taxonomy" id="1261403"/>
    <lineage>
        <taxon>Bacteria</taxon>
        <taxon>Pseudomonadati</taxon>
        <taxon>Bacteroidota</taxon>
        <taxon>Bacteroidia</taxon>
        <taxon>Marinilabiliales</taxon>
        <taxon>Prolixibacteraceae</taxon>
        <taxon>Mangrovibacterium</taxon>
    </lineage>
</organism>
<accession>A0A419VWM0</accession>
<proteinExistence type="inferred from homology"/>
<dbReference type="GO" id="GO:0005829">
    <property type="term" value="C:cytosol"/>
    <property type="evidence" value="ECO:0007669"/>
    <property type="project" value="TreeGrafter"/>
</dbReference>
<dbReference type="Pfam" id="PF03883">
    <property type="entry name" value="H2O2_YaaD"/>
    <property type="match status" value="1"/>
</dbReference>
<dbReference type="PANTHER" id="PTHR30283:SF4">
    <property type="entry name" value="PEROXIDE STRESS RESISTANCE PROTEIN YAAA"/>
    <property type="match status" value="1"/>
</dbReference>
<dbReference type="GO" id="GO:0033194">
    <property type="term" value="P:response to hydroperoxide"/>
    <property type="evidence" value="ECO:0007669"/>
    <property type="project" value="TreeGrafter"/>
</dbReference>
<comment type="similarity">
    <text evidence="1">Belongs to the UPF0246 family.</text>
</comment>
<comment type="caution">
    <text evidence="2">The sequence shown here is derived from an EMBL/GenBank/DDBJ whole genome shotgun (WGS) entry which is preliminary data.</text>
</comment>
<keyword evidence="3" id="KW-1185">Reference proteome</keyword>
<protein>
    <recommendedName>
        <fullName evidence="1">UPF0246 protein BC643_4248</fullName>
    </recommendedName>
</protein>
<dbReference type="Proteomes" id="UP000283387">
    <property type="component" value="Unassembled WGS sequence"/>
</dbReference>
<evidence type="ECO:0000256" key="1">
    <source>
        <dbReference type="HAMAP-Rule" id="MF_00652"/>
    </source>
</evidence>
<sequence>MIAIISPAKSLDFETKPATDKYSEVDFLPESVKINAKLKKMKASDLIKMMGISAKLANLNVDRNLMWEPPFTPENAKQAILAFNGDVYDGINAQTFSNEQFDFAQDHIRILSGLYGLLKPLDLIQPYRLEMGIKLPVEKSKDLYQFWQAKVTKQVNELVAQNSGMLVNLASAEYFKAIDQSKFKGKIITPEFKDNKNGTYKIISFYAKKARGMMCRFMVENKITKPEELKAFDMEGYYYNNELSKGDKWIFTRDL</sequence>
<dbReference type="RefSeq" id="WP_120275238.1">
    <property type="nucleotide sequence ID" value="NZ_RAPN01000004.1"/>
</dbReference>
<dbReference type="InterPro" id="IPR005583">
    <property type="entry name" value="YaaA"/>
</dbReference>
<dbReference type="OrthoDB" id="9777133at2"/>
<gene>
    <name evidence="2" type="ORF">BC643_4248</name>
</gene>
<evidence type="ECO:0000313" key="2">
    <source>
        <dbReference type="EMBL" id="RKD86550.1"/>
    </source>
</evidence>
<dbReference type="NCBIfam" id="NF002542">
    <property type="entry name" value="PRK02101.1-3"/>
    <property type="match status" value="1"/>
</dbReference>
<name>A0A419VWM0_9BACT</name>
<dbReference type="PANTHER" id="PTHR30283">
    <property type="entry name" value="PEROXIDE STRESS RESPONSE PROTEIN YAAA"/>
    <property type="match status" value="1"/>
</dbReference>
<dbReference type="HAMAP" id="MF_00652">
    <property type="entry name" value="UPF0246"/>
    <property type="match status" value="1"/>
</dbReference>